<protein>
    <submittedName>
        <fullName evidence="1">Uncharacterized protein</fullName>
    </submittedName>
</protein>
<organism evidence="1 2">
    <name type="scientific">Roseiconus lacunae</name>
    <dbReference type="NCBI Taxonomy" id="2605694"/>
    <lineage>
        <taxon>Bacteria</taxon>
        <taxon>Pseudomonadati</taxon>
        <taxon>Planctomycetota</taxon>
        <taxon>Planctomycetia</taxon>
        <taxon>Pirellulales</taxon>
        <taxon>Pirellulaceae</taxon>
        <taxon>Roseiconus</taxon>
    </lineage>
</organism>
<comment type="caution">
    <text evidence="1">The sequence shown here is derived from an EMBL/GenBank/DDBJ whole genome shotgun (WGS) entry which is preliminary data.</text>
</comment>
<keyword evidence="2" id="KW-1185">Reference proteome</keyword>
<dbReference type="RefSeq" id="WP_230775111.1">
    <property type="nucleotide sequence ID" value="NZ_JAJMQV010000063.1"/>
</dbReference>
<proteinExistence type="predicted"/>
<evidence type="ECO:0000313" key="2">
    <source>
        <dbReference type="Proteomes" id="UP001239462"/>
    </source>
</evidence>
<dbReference type="Proteomes" id="UP001239462">
    <property type="component" value="Unassembled WGS sequence"/>
</dbReference>
<gene>
    <name evidence="1" type="ORF">QTN89_05790</name>
</gene>
<sequence>MNLGQRLLAKSLSAKRSRRGAIEEALAKGQCIFPNCECELDRRGLCKTHANEFYGELRRLPDDEARAEREMDLIVAGLVLPAYGQRTQRRASSFDQAMKAG</sequence>
<evidence type="ECO:0000313" key="1">
    <source>
        <dbReference type="EMBL" id="MDM4014932.1"/>
    </source>
</evidence>
<name>A0ABT7PEL8_9BACT</name>
<dbReference type="EMBL" id="JASZZN010000003">
    <property type="protein sequence ID" value="MDM4014932.1"/>
    <property type="molecule type" value="Genomic_DNA"/>
</dbReference>
<reference evidence="1 2" key="1">
    <citation type="submission" date="2023-06" db="EMBL/GenBank/DDBJ databases">
        <title>Roseiconus lacunae JC819 isolated from Gulf of Mannar region, Tamil Nadu.</title>
        <authorList>
            <person name="Pk S."/>
            <person name="Ch S."/>
            <person name="Ch V.R."/>
        </authorList>
    </citation>
    <scope>NUCLEOTIDE SEQUENCE [LARGE SCALE GENOMIC DNA]</scope>
    <source>
        <strain evidence="1 2">JC819</strain>
    </source>
</reference>
<accession>A0ABT7PEL8</accession>